<evidence type="ECO:0000256" key="7">
    <source>
        <dbReference type="ARBA" id="ARBA00022527"/>
    </source>
</evidence>
<dbReference type="EC" id="2.7.11.1" evidence="4"/>
<keyword evidence="8" id="KW-0808">Transferase</keyword>
<evidence type="ECO:0000256" key="3">
    <source>
        <dbReference type="ARBA" id="ARBA00008874"/>
    </source>
</evidence>
<keyword evidence="9 15" id="KW-0547">Nucleotide-binding</keyword>
<dbReference type="Gene3D" id="3.90.810.10">
    <property type="entry name" value="CRIB domain"/>
    <property type="match status" value="1"/>
</dbReference>
<dbReference type="SMART" id="SM00285">
    <property type="entry name" value="PBD"/>
    <property type="match status" value="1"/>
</dbReference>
<dbReference type="Pfam" id="PF00069">
    <property type="entry name" value="Pkinase"/>
    <property type="match status" value="1"/>
</dbReference>
<keyword evidence="5" id="KW-0963">Cytoplasm</keyword>
<dbReference type="Gene3D" id="1.10.510.10">
    <property type="entry name" value="Transferase(Phosphotransferase) domain 1"/>
    <property type="match status" value="1"/>
</dbReference>
<evidence type="ECO:0000256" key="8">
    <source>
        <dbReference type="ARBA" id="ARBA00022679"/>
    </source>
</evidence>
<evidence type="ECO:0000256" key="6">
    <source>
        <dbReference type="ARBA" id="ARBA00022507"/>
    </source>
</evidence>
<feature type="compositionally biased region" description="Basic residues" evidence="16">
    <location>
        <begin position="1"/>
        <end position="11"/>
    </location>
</feature>
<dbReference type="PROSITE" id="PS00107">
    <property type="entry name" value="PROTEIN_KINASE_ATP"/>
    <property type="match status" value="1"/>
</dbReference>
<dbReference type="InterPro" id="IPR000719">
    <property type="entry name" value="Prot_kinase_dom"/>
</dbReference>
<dbReference type="GO" id="GO:0001402">
    <property type="term" value="P:signal transduction involved in filamentous growth"/>
    <property type="evidence" value="ECO:0007669"/>
    <property type="project" value="UniProtKB-ARBA"/>
</dbReference>
<dbReference type="Proteomes" id="UP000239563">
    <property type="component" value="Chromosome XIII"/>
</dbReference>
<evidence type="ECO:0000256" key="13">
    <source>
        <dbReference type="ARBA" id="ARBA00047899"/>
    </source>
</evidence>
<dbReference type="FunFam" id="3.90.810.10:FF:000007">
    <property type="entry name" value="Non-specific serine/threonine protein kinase"/>
    <property type="match status" value="1"/>
</dbReference>
<evidence type="ECO:0000256" key="14">
    <source>
        <dbReference type="ARBA" id="ARBA00048679"/>
    </source>
</evidence>
<evidence type="ECO:0000313" key="19">
    <source>
        <dbReference type="EMBL" id="SJX64649.1"/>
    </source>
</evidence>
<organism evidence="19 20">
    <name type="scientific">Sporisorium reilianum f. sp. reilianum</name>
    <dbReference type="NCBI Taxonomy" id="72559"/>
    <lineage>
        <taxon>Eukaryota</taxon>
        <taxon>Fungi</taxon>
        <taxon>Dikarya</taxon>
        <taxon>Basidiomycota</taxon>
        <taxon>Ustilaginomycotina</taxon>
        <taxon>Ustilaginomycetes</taxon>
        <taxon>Ustilaginales</taxon>
        <taxon>Ustilaginaceae</taxon>
        <taxon>Sporisorium</taxon>
    </lineage>
</organism>
<sequence length="872" mass="91277">MHQSPKRSVIKHPHDFQGAQVMPRSADALAEATGRALPASSYPTHADPSAATPNYLRGVEGIGNTDGAFTGLAGSFDFSDMTLVPQRSAPAPPSSNMGSSSSSSSSSSNFGFQGASTSTASASPSSASTSTFANGSSSGAGAYRPQPTINTSVSALHGPRSGLPAQSGLPFSVSAVSSNPPAASPINGPSSAVPWSSQNMAPSSSASSSNAPLPPRPVRSNTSGPDTLHTISSLSASQHVAPVLAQRSHSSIGPQQHQMSPNLNQSSPTLDGDAAGPSLVTQSHFVHGSRDRERSRDGSATPGGRNTFKSVFGGFVNSMSDVFSAQKKIEISTPYDPVHLTHVGFNSDTGEFTGLPKEWQQLLQESGISRQDQEANPQAVMDIVAFYQDATKSESGNDVWKKMGAAKGNNNNHHHGPGTPRTDTSSDNGFKGATQPILYEKPRAAPAPPGAMHAKRPGELSSPDLGQPSGSASSSAEALLKPSRPAPPPGAAPGTKTASPPLGTKPSSAPRLPDTSAASASKVSVTGASASAAAAANAAAAAAAAAAANGGASAANKNLKGPGAVPRRRETKKSTIKDSDVIAKLQAICTDADPTKLYRSLQKIGQGASGGVFTAYQVGTNVSVAIKQMNLEQQPKKDLIINEILVMKESRHRNIVNFIDSFLFKGDLWVVMEYMEGGSLTDVVTCNIMTEGQIAAVSREVLEGLRHLHEHGVIHRDIKSDNVLLSLHGDIKLTDFGFCAQIGESQAKRTTMVGTPYWMAPEVVTRKEYGPKVDIWSLGIMCIEMVEGEPPYLNENPLRALYLIATNGTPKINNPENLSNTFKDFLKTCLDVDAERRPDAAGMLAHPFLKRSESLRTLAPLIKAAREQTRKA</sequence>
<keyword evidence="11 15" id="KW-0067">ATP-binding</keyword>
<dbReference type="AlphaFoldDB" id="A0A2N8UIP2"/>
<evidence type="ECO:0000256" key="2">
    <source>
        <dbReference type="ARBA" id="ARBA00004496"/>
    </source>
</evidence>
<gene>
    <name evidence="19" type="ORF">SRS1_15465</name>
</gene>
<proteinExistence type="inferred from homology"/>
<evidence type="ECO:0000256" key="5">
    <source>
        <dbReference type="ARBA" id="ARBA00022490"/>
    </source>
</evidence>
<dbReference type="InterPro" id="IPR033923">
    <property type="entry name" value="PAK_BD"/>
</dbReference>
<feature type="compositionally biased region" description="Low complexity" evidence="16">
    <location>
        <begin position="175"/>
        <end position="211"/>
    </location>
</feature>
<evidence type="ECO:0000259" key="17">
    <source>
        <dbReference type="PROSITE" id="PS50011"/>
    </source>
</evidence>
<dbReference type="InterPro" id="IPR017441">
    <property type="entry name" value="Protein_kinase_ATP_BS"/>
</dbReference>
<dbReference type="GO" id="GO:0005634">
    <property type="term" value="C:nucleus"/>
    <property type="evidence" value="ECO:0007669"/>
    <property type="project" value="UniProtKB-SubCell"/>
</dbReference>
<feature type="region of interest" description="Disordered" evidence="16">
    <location>
        <begin position="1"/>
        <end position="20"/>
    </location>
</feature>
<dbReference type="GO" id="GO:0005524">
    <property type="term" value="F:ATP binding"/>
    <property type="evidence" value="ECO:0007669"/>
    <property type="project" value="UniProtKB-UniRule"/>
</dbReference>
<accession>A0A2N8UIP2</accession>
<dbReference type="GO" id="GO:0008349">
    <property type="term" value="F:MAP kinase kinase kinase kinase activity"/>
    <property type="evidence" value="ECO:0007669"/>
    <property type="project" value="UniProtKB-ARBA"/>
</dbReference>
<feature type="region of interest" description="Disordered" evidence="16">
    <location>
        <begin position="551"/>
        <end position="576"/>
    </location>
</feature>
<dbReference type="Pfam" id="PF00786">
    <property type="entry name" value="PBD"/>
    <property type="match status" value="1"/>
</dbReference>
<dbReference type="GO" id="GO:0106310">
    <property type="term" value="F:protein serine kinase activity"/>
    <property type="evidence" value="ECO:0007669"/>
    <property type="project" value="RHEA"/>
</dbReference>
<comment type="catalytic activity">
    <reaction evidence="14">
        <text>L-seryl-[protein] + ATP = O-phospho-L-seryl-[protein] + ADP + H(+)</text>
        <dbReference type="Rhea" id="RHEA:17989"/>
        <dbReference type="Rhea" id="RHEA-COMP:9863"/>
        <dbReference type="Rhea" id="RHEA-COMP:11604"/>
        <dbReference type="ChEBI" id="CHEBI:15378"/>
        <dbReference type="ChEBI" id="CHEBI:29999"/>
        <dbReference type="ChEBI" id="CHEBI:30616"/>
        <dbReference type="ChEBI" id="CHEBI:83421"/>
        <dbReference type="ChEBI" id="CHEBI:456216"/>
        <dbReference type="EC" id="2.7.11.1"/>
    </reaction>
</comment>
<feature type="region of interest" description="Disordered" evidence="16">
    <location>
        <begin position="175"/>
        <end position="305"/>
    </location>
</feature>
<feature type="compositionally biased region" description="Low complexity" evidence="16">
    <location>
        <begin position="492"/>
        <end position="501"/>
    </location>
</feature>
<dbReference type="GO" id="GO:0005737">
    <property type="term" value="C:cytoplasm"/>
    <property type="evidence" value="ECO:0007669"/>
    <property type="project" value="UniProtKB-SubCell"/>
</dbReference>
<dbReference type="GO" id="GO:0071470">
    <property type="term" value="P:cellular response to osmotic stress"/>
    <property type="evidence" value="ECO:0007669"/>
    <property type="project" value="UniProtKB-ARBA"/>
</dbReference>
<feature type="compositionally biased region" description="Polar residues" evidence="16">
    <location>
        <begin position="219"/>
        <end position="238"/>
    </location>
</feature>
<dbReference type="CDD" id="cd01093">
    <property type="entry name" value="CRIB_PAK_like"/>
    <property type="match status" value="1"/>
</dbReference>
<dbReference type="PANTHER" id="PTHR45832">
    <property type="entry name" value="SERINE/THREONINE-PROTEIN KINASE SAMKA-RELATED-RELATED"/>
    <property type="match status" value="1"/>
</dbReference>
<feature type="region of interest" description="Disordered" evidence="16">
    <location>
        <begin position="25"/>
        <end position="49"/>
    </location>
</feature>
<evidence type="ECO:0000256" key="10">
    <source>
        <dbReference type="ARBA" id="ARBA00022777"/>
    </source>
</evidence>
<dbReference type="InterPro" id="IPR000095">
    <property type="entry name" value="CRIB_dom"/>
</dbReference>
<keyword evidence="7" id="KW-0723">Serine/threonine-protein kinase</keyword>
<dbReference type="FunFam" id="1.10.510.10:FF:000011">
    <property type="entry name" value="Non-specific serine/threonine protein kinase"/>
    <property type="match status" value="1"/>
</dbReference>
<evidence type="ECO:0000256" key="4">
    <source>
        <dbReference type="ARBA" id="ARBA00012513"/>
    </source>
</evidence>
<dbReference type="InterPro" id="IPR036936">
    <property type="entry name" value="CRIB_dom_sf"/>
</dbReference>
<protein>
    <recommendedName>
        <fullName evidence="4">non-specific serine/threonine protein kinase</fullName>
        <ecNumber evidence="4">2.7.11.1</ecNumber>
    </recommendedName>
</protein>
<dbReference type="EMBL" id="LT795066">
    <property type="protein sequence ID" value="SJX64649.1"/>
    <property type="molecule type" value="Genomic_DNA"/>
</dbReference>
<name>A0A2N8UIP2_9BASI</name>
<evidence type="ECO:0000256" key="12">
    <source>
        <dbReference type="ARBA" id="ARBA00023242"/>
    </source>
</evidence>
<dbReference type="GO" id="GO:0019236">
    <property type="term" value="P:response to pheromone"/>
    <property type="evidence" value="ECO:0007669"/>
    <property type="project" value="UniProtKB-KW"/>
</dbReference>
<dbReference type="PROSITE" id="PS50108">
    <property type="entry name" value="CRIB"/>
    <property type="match status" value="1"/>
</dbReference>
<feature type="region of interest" description="Disordered" evidence="16">
    <location>
        <begin position="400"/>
        <end position="516"/>
    </location>
</feature>
<feature type="compositionally biased region" description="Low complexity" evidence="16">
    <location>
        <begin position="469"/>
        <end position="483"/>
    </location>
</feature>
<dbReference type="CDD" id="cd06614">
    <property type="entry name" value="STKc_PAK"/>
    <property type="match status" value="1"/>
</dbReference>
<comment type="similarity">
    <text evidence="3">Belongs to the protein kinase superfamily. STE Ser/Thr protein kinase family. STE20 subfamily.</text>
</comment>
<keyword evidence="12" id="KW-0539">Nucleus</keyword>
<evidence type="ECO:0000256" key="15">
    <source>
        <dbReference type="PROSITE-ProRule" id="PRU10141"/>
    </source>
</evidence>
<feature type="domain" description="Protein kinase" evidence="17">
    <location>
        <begin position="598"/>
        <end position="849"/>
    </location>
</feature>
<feature type="domain" description="CRIB" evidence="18">
    <location>
        <begin position="331"/>
        <end position="344"/>
    </location>
</feature>
<dbReference type="PROSITE" id="PS00108">
    <property type="entry name" value="PROTEIN_KINASE_ST"/>
    <property type="match status" value="1"/>
</dbReference>
<dbReference type="PROSITE" id="PS50011">
    <property type="entry name" value="PROTEIN_KINASE_DOM"/>
    <property type="match status" value="1"/>
</dbReference>
<dbReference type="InterPro" id="IPR011009">
    <property type="entry name" value="Kinase-like_dom_sf"/>
</dbReference>
<evidence type="ECO:0000256" key="16">
    <source>
        <dbReference type="SAM" id="MobiDB-lite"/>
    </source>
</evidence>
<comment type="subcellular location">
    <subcellularLocation>
        <location evidence="2">Cytoplasm</location>
    </subcellularLocation>
    <subcellularLocation>
        <location evidence="1">Nucleus</location>
    </subcellularLocation>
</comment>
<dbReference type="PANTHER" id="PTHR45832:SF22">
    <property type="entry name" value="SERINE_THREONINE-PROTEIN KINASE SAMKA-RELATED"/>
    <property type="match status" value="1"/>
</dbReference>
<feature type="compositionally biased region" description="Basic and acidic residues" evidence="16">
    <location>
        <begin position="288"/>
        <end position="297"/>
    </location>
</feature>
<comment type="catalytic activity">
    <reaction evidence="13">
        <text>L-threonyl-[protein] + ATP = O-phospho-L-threonyl-[protein] + ADP + H(+)</text>
        <dbReference type="Rhea" id="RHEA:46608"/>
        <dbReference type="Rhea" id="RHEA-COMP:11060"/>
        <dbReference type="Rhea" id="RHEA-COMP:11605"/>
        <dbReference type="ChEBI" id="CHEBI:15378"/>
        <dbReference type="ChEBI" id="CHEBI:30013"/>
        <dbReference type="ChEBI" id="CHEBI:30616"/>
        <dbReference type="ChEBI" id="CHEBI:61977"/>
        <dbReference type="ChEBI" id="CHEBI:456216"/>
        <dbReference type="EC" id="2.7.11.1"/>
    </reaction>
</comment>
<feature type="compositionally biased region" description="Low complexity" evidence="16">
    <location>
        <begin position="94"/>
        <end position="131"/>
    </location>
</feature>
<evidence type="ECO:0000256" key="11">
    <source>
        <dbReference type="ARBA" id="ARBA00022840"/>
    </source>
</evidence>
<dbReference type="SMART" id="SM00220">
    <property type="entry name" value="S_TKc"/>
    <property type="match status" value="1"/>
</dbReference>
<keyword evidence="10 19" id="KW-0418">Kinase</keyword>
<reference evidence="19 20" key="1">
    <citation type="submission" date="2017-02" db="EMBL/GenBank/DDBJ databases">
        <authorList>
            <person name="Peterson S.W."/>
        </authorList>
    </citation>
    <scope>NUCLEOTIDE SEQUENCE [LARGE SCALE GENOMIC DNA]</scope>
    <source>
        <strain evidence="19 20">SRS1_H2-8</strain>
    </source>
</reference>
<evidence type="ECO:0000313" key="20">
    <source>
        <dbReference type="Proteomes" id="UP000239563"/>
    </source>
</evidence>
<evidence type="ECO:0000259" key="18">
    <source>
        <dbReference type="PROSITE" id="PS50108"/>
    </source>
</evidence>
<keyword evidence="6" id="KW-0589">Pheromone response</keyword>
<dbReference type="InterPro" id="IPR051931">
    <property type="entry name" value="PAK3-like"/>
</dbReference>
<feature type="compositionally biased region" description="Polar residues" evidence="16">
    <location>
        <begin position="247"/>
        <end position="269"/>
    </location>
</feature>
<feature type="region of interest" description="Disordered" evidence="16">
    <location>
        <begin position="83"/>
        <end position="161"/>
    </location>
</feature>
<evidence type="ECO:0000256" key="9">
    <source>
        <dbReference type="ARBA" id="ARBA00022741"/>
    </source>
</evidence>
<feature type="binding site" evidence="15">
    <location>
        <position position="627"/>
    </location>
    <ligand>
        <name>ATP</name>
        <dbReference type="ChEBI" id="CHEBI:30616"/>
    </ligand>
</feature>
<dbReference type="Gene3D" id="3.30.200.20">
    <property type="entry name" value="Phosphorylase Kinase, domain 1"/>
    <property type="match status" value="1"/>
</dbReference>
<dbReference type="SUPFAM" id="SSF56112">
    <property type="entry name" value="Protein kinase-like (PK-like)"/>
    <property type="match status" value="1"/>
</dbReference>
<dbReference type="InterPro" id="IPR008271">
    <property type="entry name" value="Ser/Thr_kinase_AS"/>
</dbReference>
<dbReference type="FunFam" id="3.30.200.20:FF:000385">
    <property type="entry name" value="Non-specific serine/threonine protein kinase"/>
    <property type="match status" value="1"/>
</dbReference>
<evidence type="ECO:0000256" key="1">
    <source>
        <dbReference type="ARBA" id="ARBA00004123"/>
    </source>
</evidence>